<dbReference type="EMBL" id="FOXF01000030">
    <property type="protein sequence ID" value="SFP50553.1"/>
    <property type="molecule type" value="Genomic_DNA"/>
</dbReference>
<sequence length="123" mass="13690">MANKSSSGTVITTIIALGILIYNGFVFWENHTDSGATHFAKKMINESLEDEELDITLDKLELLSTGTDKDAFEVFSKDRNQLETGGKFFRGRGTFSDGSVSEICYYRFSKGGDTYVFTGLCRD</sequence>
<evidence type="ECO:0000313" key="2">
    <source>
        <dbReference type="EMBL" id="SFP50553.1"/>
    </source>
</evidence>
<dbReference type="AlphaFoldDB" id="A0A662ZI62"/>
<protein>
    <submittedName>
        <fullName evidence="2">Uncharacterized protein</fullName>
    </submittedName>
</protein>
<proteinExistence type="predicted"/>
<organism evidence="2 3">
    <name type="scientific">Ruminobacter amylophilus</name>
    <dbReference type="NCBI Taxonomy" id="867"/>
    <lineage>
        <taxon>Bacteria</taxon>
        <taxon>Pseudomonadati</taxon>
        <taxon>Pseudomonadota</taxon>
        <taxon>Gammaproteobacteria</taxon>
        <taxon>Aeromonadales</taxon>
        <taxon>Succinivibrionaceae</taxon>
        <taxon>Ruminobacter</taxon>
    </lineage>
</organism>
<reference evidence="2 3" key="1">
    <citation type="submission" date="2016-10" db="EMBL/GenBank/DDBJ databases">
        <authorList>
            <person name="Varghese N."/>
            <person name="Submissions S."/>
        </authorList>
    </citation>
    <scope>NUCLEOTIDE SEQUENCE [LARGE SCALE GENOMIC DNA]</scope>
    <source>
        <strain evidence="2 3">DSM 1361</strain>
    </source>
</reference>
<keyword evidence="1" id="KW-0472">Membrane</keyword>
<gene>
    <name evidence="2" type="ORF">SAMN02910344_01566</name>
</gene>
<evidence type="ECO:0000313" key="3">
    <source>
        <dbReference type="Proteomes" id="UP000243745"/>
    </source>
</evidence>
<name>A0A662ZI62_9GAMM</name>
<accession>A0A662ZI62</accession>
<evidence type="ECO:0000256" key="1">
    <source>
        <dbReference type="SAM" id="Phobius"/>
    </source>
</evidence>
<keyword evidence="1" id="KW-1133">Transmembrane helix</keyword>
<feature type="transmembrane region" description="Helical" evidence="1">
    <location>
        <begin position="7"/>
        <end position="28"/>
    </location>
</feature>
<keyword evidence="3" id="KW-1185">Reference proteome</keyword>
<dbReference type="RefSeq" id="WP_093142600.1">
    <property type="nucleotide sequence ID" value="NZ_FOXF01000030.1"/>
</dbReference>
<dbReference type="Proteomes" id="UP000243745">
    <property type="component" value="Unassembled WGS sequence"/>
</dbReference>
<keyword evidence="1" id="KW-0812">Transmembrane</keyword>